<gene>
    <name evidence="1" type="ORF">T190115A13A_20122</name>
</gene>
<proteinExistence type="predicted"/>
<keyword evidence="2" id="KW-1185">Reference proteome</keyword>
<protein>
    <submittedName>
        <fullName evidence="1">Uncharacterized protein</fullName>
    </submittedName>
</protein>
<comment type="caution">
    <text evidence="1">The sequence shown here is derived from an EMBL/GenBank/DDBJ whole genome shotgun (WGS) entry which is preliminary data.</text>
</comment>
<dbReference type="EMBL" id="CAXJRC010000022">
    <property type="protein sequence ID" value="CAL2106842.1"/>
    <property type="molecule type" value="Genomic_DNA"/>
</dbReference>
<name>A0ABP1F8Y5_9FLAO</name>
<dbReference type="Proteomes" id="UP001497602">
    <property type="component" value="Unassembled WGS sequence"/>
</dbReference>
<organism evidence="1 2">
    <name type="scientific">Tenacibaculum vairaonense</name>
    <dbReference type="NCBI Taxonomy" id="3137860"/>
    <lineage>
        <taxon>Bacteria</taxon>
        <taxon>Pseudomonadati</taxon>
        <taxon>Bacteroidota</taxon>
        <taxon>Flavobacteriia</taxon>
        <taxon>Flavobacteriales</taxon>
        <taxon>Flavobacteriaceae</taxon>
        <taxon>Tenacibaculum</taxon>
    </lineage>
</organism>
<accession>A0ABP1F8Y5</accession>
<reference evidence="1 2" key="1">
    <citation type="submission" date="2024-05" db="EMBL/GenBank/DDBJ databases">
        <authorList>
            <person name="Duchaud E."/>
        </authorList>
    </citation>
    <scope>NUCLEOTIDE SEQUENCE [LARGE SCALE GENOMIC DNA]</scope>
    <source>
        <strain evidence="1">Ena-SAMPLE-TAB-13-05-2024-13:56:06:370-140305</strain>
    </source>
</reference>
<evidence type="ECO:0000313" key="1">
    <source>
        <dbReference type="EMBL" id="CAL2106842.1"/>
    </source>
</evidence>
<dbReference type="RefSeq" id="WP_348705542.1">
    <property type="nucleotide sequence ID" value="NZ_CAXIYA010000033.1"/>
</dbReference>
<sequence>MEFREQFVYYVKGINSEPMSIDFTKNINDNYRLLVKLFCLRNEKLKDLEEWLKKELYSLLNITNYEIDESDNFEDLYLKSIVRFELISDYLNLNNYTEIDFIDVLNQLYDNNKKSYQLLKIFSLVINYCKETKETKTLRNKLIRDYKSFGLGDQTILLELEVR</sequence>
<evidence type="ECO:0000313" key="2">
    <source>
        <dbReference type="Proteomes" id="UP001497602"/>
    </source>
</evidence>